<proteinExistence type="predicted"/>
<dbReference type="Proteomes" id="UP001597221">
    <property type="component" value="Unassembled WGS sequence"/>
</dbReference>
<keyword evidence="2" id="KW-1185">Reference proteome</keyword>
<protein>
    <recommendedName>
        <fullName evidence="3">Transposase</fullName>
    </recommendedName>
</protein>
<dbReference type="RefSeq" id="WP_379597964.1">
    <property type="nucleotide sequence ID" value="NZ_JBHUDE010000118.1"/>
</dbReference>
<comment type="caution">
    <text evidence="1">The sequence shown here is derived from an EMBL/GenBank/DDBJ whole genome shotgun (WGS) entry which is preliminary data.</text>
</comment>
<gene>
    <name evidence="1" type="ORF">ACFSBH_13290</name>
</gene>
<evidence type="ECO:0000313" key="2">
    <source>
        <dbReference type="Proteomes" id="UP001597221"/>
    </source>
</evidence>
<accession>A0ABW4HTZ3</accession>
<name>A0ABW4HTZ3_9BACI</name>
<evidence type="ECO:0000313" key="1">
    <source>
        <dbReference type="EMBL" id="MFD1608602.1"/>
    </source>
</evidence>
<dbReference type="EMBL" id="JBHUDE010000118">
    <property type="protein sequence ID" value="MFD1608602.1"/>
    <property type="molecule type" value="Genomic_DNA"/>
</dbReference>
<reference evidence="2" key="1">
    <citation type="journal article" date="2019" name="Int. J. Syst. Evol. Microbiol.">
        <title>The Global Catalogue of Microorganisms (GCM) 10K type strain sequencing project: providing services to taxonomists for standard genome sequencing and annotation.</title>
        <authorList>
            <consortium name="The Broad Institute Genomics Platform"/>
            <consortium name="The Broad Institute Genome Sequencing Center for Infectious Disease"/>
            <person name="Wu L."/>
            <person name="Ma J."/>
        </authorList>
    </citation>
    <scope>NUCLEOTIDE SEQUENCE [LARGE SCALE GENOMIC DNA]</scope>
    <source>
        <strain evidence="2">CGMCC 1.12376</strain>
    </source>
</reference>
<sequence length="66" mass="7200">MPHEELIIVPVTLHPEKKEFPVAIPLESPGAPAPVCTVKSGSLELSFFNGVDEHIIQTVIRELKNG</sequence>
<evidence type="ECO:0008006" key="3">
    <source>
        <dbReference type="Google" id="ProtNLM"/>
    </source>
</evidence>
<organism evidence="1 2">
    <name type="scientific">Oceanobacillus luteolus</name>
    <dbReference type="NCBI Taxonomy" id="1274358"/>
    <lineage>
        <taxon>Bacteria</taxon>
        <taxon>Bacillati</taxon>
        <taxon>Bacillota</taxon>
        <taxon>Bacilli</taxon>
        <taxon>Bacillales</taxon>
        <taxon>Bacillaceae</taxon>
        <taxon>Oceanobacillus</taxon>
    </lineage>
</organism>